<accession>A0AAP4EC43</accession>
<dbReference type="InterPro" id="IPR054612">
    <property type="entry name" value="Phage_capsid-like_C"/>
</dbReference>
<reference evidence="4" key="1">
    <citation type="submission" date="2023-04" db="EMBL/GenBank/DDBJ databases">
        <title>Uncovering the Secrets of Slow-Growing Bacteria in Tropical Savanna Soil through Cultivation and Genomic Analysis.</title>
        <authorList>
            <person name="Goncalves O.S."/>
            <person name="Santana M.F."/>
        </authorList>
    </citation>
    <scope>NUCLEOTIDE SEQUENCE</scope>
    <source>
        <strain evidence="4">ANTI</strain>
    </source>
</reference>
<sequence length="402" mass="44785">MDPKERELRQQLAAKKEAARKLVEEGKIDEARSLITEAENISAKIEAYRSLGGIETPAVDPDPVIEPGDEERKADTSKEYRSAYEKYLKFGRNAELSDEERQAFKEKQAQLRSMTEGDKAGGGILVPEDDSKEIILQKKSKTSIRNLVGVKPVGTLSGSRPKRRGTDLKMKNYDEKTPIDKMGTPQYEDVKYKVHKYGGIFEATNELIADSEVDISAELLDWYTEISLNTENDEVFHGIGGENSVEGIFTTDKYRTLPTPAAGVDIKVLRKLKNMVDAGYRRGAKWVMNTAATEALADMKYADGKSVLVPDPTQADVFSLFSYPVEVFDDIKTETGKTKIAFGNFQVGYYFFDRKTLEAKTTDEGGDAFENDTTLTRIIQRFDGKPANEDAIVILTGVPVEA</sequence>
<feature type="region of interest" description="Disordered" evidence="2">
    <location>
        <begin position="54"/>
        <end position="78"/>
    </location>
</feature>
<dbReference type="Gene3D" id="3.30.2400.10">
    <property type="entry name" value="Major capsid protein gp5"/>
    <property type="match status" value="1"/>
</dbReference>
<dbReference type="NCBIfam" id="TIGR01554">
    <property type="entry name" value="major_cap_HK97"/>
    <property type="match status" value="1"/>
</dbReference>
<dbReference type="Pfam" id="PF05065">
    <property type="entry name" value="Phage_capsid"/>
    <property type="match status" value="1"/>
</dbReference>
<dbReference type="AlphaFoldDB" id="A0AAP4EC43"/>
<evidence type="ECO:0000313" key="5">
    <source>
        <dbReference type="Proteomes" id="UP001229409"/>
    </source>
</evidence>
<evidence type="ECO:0000256" key="1">
    <source>
        <dbReference type="ARBA" id="ARBA00004328"/>
    </source>
</evidence>
<evidence type="ECO:0000259" key="3">
    <source>
        <dbReference type="Pfam" id="PF05065"/>
    </source>
</evidence>
<comment type="caution">
    <text evidence="4">The sequence shown here is derived from an EMBL/GenBank/DDBJ whole genome shotgun (WGS) entry which is preliminary data.</text>
</comment>
<dbReference type="InterPro" id="IPR024455">
    <property type="entry name" value="Phage_capsid"/>
</dbReference>
<gene>
    <name evidence="4" type="ORF">QDS18_25725</name>
</gene>
<evidence type="ECO:0000256" key="2">
    <source>
        <dbReference type="SAM" id="MobiDB-lite"/>
    </source>
</evidence>
<name>A0AAP4EC43_PAEPO</name>
<protein>
    <submittedName>
        <fullName evidence="4">Phage major capsid protein</fullName>
    </submittedName>
</protein>
<dbReference type="RefSeq" id="WP_279836170.1">
    <property type="nucleotide sequence ID" value="NZ_JARVWT010000016.1"/>
</dbReference>
<proteinExistence type="predicted"/>
<feature type="domain" description="Phage capsid-like C-terminal" evidence="3">
    <location>
        <begin position="122"/>
        <end position="396"/>
    </location>
</feature>
<dbReference type="Proteomes" id="UP001229409">
    <property type="component" value="Unassembled WGS sequence"/>
</dbReference>
<dbReference type="SUPFAM" id="SSF56563">
    <property type="entry name" value="Major capsid protein gp5"/>
    <property type="match status" value="1"/>
</dbReference>
<comment type="subcellular location">
    <subcellularLocation>
        <location evidence="1">Virion</location>
    </subcellularLocation>
</comment>
<organism evidence="4 5">
    <name type="scientific">Paenibacillus polymyxa</name>
    <name type="common">Bacillus polymyxa</name>
    <dbReference type="NCBI Taxonomy" id="1406"/>
    <lineage>
        <taxon>Bacteria</taxon>
        <taxon>Bacillati</taxon>
        <taxon>Bacillota</taxon>
        <taxon>Bacilli</taxon>
        <taxon>Bacillales</taxon>
        <taxon>Paenibacillaceae</taxon>
        <taxon>Paenibacillus</taxon>
    </lineage>
</organism>
<evidence type="ECO:0000313" key="4">
    <source>
        <dbReference type="EMBL" id="MDH2334277.1"/>
    </source>
</evidence>
<dbReference type="Gene3D" id="3.30.2320.10">
    <property type="entry name" value="hypothetical protein PF0899 domain"/>
    <property type="match status" value="1"/>
</dbReference>
<dbReference type="EMBL" id="JARVWT010000016">
    <property type="protein sequence ID" value="MDH2334277.1"/>
    <property type="molecule type" value="Genomic_DNA"/>
</dbReference>